<dbReference type="EMBL" id="CM026428">
    <property type="protein sequence ID" value="KAG0567417.1"/>
    <property type="molecule type" value="Genomic_DNA"/>
</dbReference>
<feature type="domain" description="J" evidence="1">
    <location>
        <begin position="200"/>
        <end position="272"/>
    </location>
</feature>
<dbReference type="PRINTS" id="PR00625">
    <property type="entry name" value="JDOMAIN"/>
</dbReference>
<dbReference type="InterPro" id="IPR001623">
    <property type="entry name" value="DnaJ_domain"/>
</dbReference>
<comment type="caution">
    <text evidence="2">The sequence shown here is derived from an EMBL/GenBank/DDBJ whole genome shotgun (WGS) entry which is preliminary data.</text>
</comment>
<reference evidence="2" key="1">
    <citation type="submission" date="2020-06" db="EMBL/GenBank/DDBJ databases">
        <title>WGS assembly of Ceratodon purpureus strain R40.</title>
        <authorList>
            <person name="Carey S.B."/>
            <person name="Jenkins J."/>
            <person name="Shu S."/>
            <person name="Lovell J.T."/>
            <person name="Sreedasyam A."/>
            <person name="Maumus F."/>
            <person name="Tiley G.P."/>
            <person name="Fernandez-Pozo N."/>
            <person name="Barry K."/>
            <person name="Chen C."/>
            <person name="Wang M."/>
            <person name="Lipzen A."/>
            <person name="Daum C."/>
            <person name="Saski C.A."/>
            <person name="Payton A.C."/>
            <person name="Mcbreen J.C."/>
            <person name="Conrad R.E."/>
            <person name="Kollar L.M."/>
            <person name="Olsson S."/>
            <person name="Huttunen S."/>
            <person name="Landis J.B."/>
            <person name="Wickett N.J."/>
            <person name="Johnson M.G."/>
            <person name="Rensing S.A."/>
            <person name="Grimwood J."/>
            <person name="Schmutz J."/>
            <person name="Mcdaniel S.F."/>
        </authorList>
    </citation>
    <scope>NUCLEOTIDE SEQUENCE</scope>
    <source>
        <strain evidence="2">R40</strain>
    </source>
</reference>
<dbReference type="Gene3D" id="1.10.287.110">
    <property type="entry name" value="DnaJ domain"/>
    <property type="match status" value="1"/>
</dbReference>
<dbReference type="PANTHER" id="PTHR24074">
    <property type="entry name" value="CO-CHAPERONE PROTEIN DJLA"/>
    <property type="match status" value="1"/>
</dbReference>
<evidence type="ECO:0000313" key="3">
    <source>
        <dbReference type="Proteomes" id="UP000822688"/>
    </source>
</evidence>
<dbReference type="InterPro" id="IPR050817">
    <property type="entry name" value="DjlA_DnaK_co-chaperone"/>
</dbReference>
<dbReference type="SUPFAM" id="SSF46565">
    <property type="entry name" value="Chaperone J-domain"/>
    <property type="match status" value="1"/>
</dbReference>
<dbReference type="OrthoDB" id="10250354at2759"/>
<evidence type="ECO:0000259" key="1">
    <source>
        <dbReference type="PROSITE" id="PS50076"/>
    </source>
</evidence>
<gene>
    <name evidence="2" type="ORF">KC19_7G133500</name>
</gene>
<dbReference type="Pfam" id="PF00226">
    <property type="entry name" value="DnaJ"/>
    <property type="match status" value="1"/>
</dbReference>
<protein>
    <recommendedName>
        <fullName evidence="1">J domain-containing protein</fullName>
    </recommendedName>
</protein>
<name>A0A8T0H9Q9_CERPU</name>
<dbReference type="CDD" id="cd06257">
    <property type="entry name" value="DnaJ"/>
    <property type="match status" value="1"/>
</dbReference>
<dbReference type="PROSITE" id="PS50076">
    <property type="entry name" value="DNAJ_2"/>
    <property type="match status" value="1"/>
</dbReference>
<sequence length="327" mass="34736">METLTVGASRLLGGATASSSSSSSSSSVRIFHSPGSLPAFGARKGVSVIRCQAQKNKKSPSSGGGFGAKTVAKPTFDAALLLRRSEQVYTRLVAEHTHEGDVREFVICVRQKGSKSHGAMGDWLPVAELALVSEWDASIALPIALPILCREVAECAGKGAPSLRTIPRNNLEYAYEPAEAFYEFVLGSGNGSQPLANAECPYSVLGLGKGASTSQVRSAYRTLAAKFHPDRQAAEEQKTAEEEFKRVTRAYDQIKRTGLADDGEIASYASLGGTARNSLSEPINMTSQSMQAKLPGEVQAAVRPLDSDIINRFLARSCARQAQAVAV</sequence>
<keyword evidence="3" id="KW-1185">Reference proteome</keyword>
<accession>A0A8T0H9Q9</accession>
<evidence type="ECO:0000313" key="2">
    <source>
        <dbReference type="EMBL" id="KAG0567417.1"/>
    </source>
</evidence>
<proteinExistence type="predicted"/>
<dbReference type="SMART" id="SM00271">
    <property type="entry name" value="DnaJ"/>
    <property type="match status" value="1"/>
</dbReference>
<dbReference type="AlphaFoldDB" id="A0A8T0H9Q9"/>
<dbReference type="Proteomes" id="UP000822688">
    <property type="component" value="Chromosome 7"/>
</dbReference>
<dbReference type="InterPro" id="IPR036869">
    <property type="entry name" value="J_dom_sf"/>
</dbReference>
<organism evidence="2 3">
    <name type="scientific">Ceratodon purpureus</name>
    <name type="common">Fire moss</name>
    <name type="synonym">Dicranum purpureum</name>
    <dbReference type="NCBI Taxonomy" id="3225"/>
    <lineage>
        <taxon>Eukaryota</taxon>
        <taxon>Viridiplantae</taxon>
        <taxon>Streptophyta</taxon>
        <taxon>Embryophyta</taxon>
        <taxon>Bryophyta</taxon>
        <taxon>Bryophytina</taxon>
        <taxon>Bryopsida</taxon>
        <taxon>Dicranidae</taxon>
        <taxon>Pseudoditrichales</taxon>
        <taxon>Ditrichaceae</taxon>
        <taxon>Ceratodon</taxon>
    </lineage>
</organism>